<protein>
    <submittedName>
        <fullName evidence="1">Uncharacterized protein</fullName>
    </submittedName>
</protein>
<accession>A0A370B894</accession>
<keyword evidence="2" id="KW-1185">Reference proteome</keyword>
<sequence>MRRRPTPIVTSDPVAHPAAVLAHIRRLCDTVLRSDDVHALLAFDTDYDRAGARTFACLLYTIDRRESALYWWRFAAGAGDPLAAHLLAAHHAAVGSVPDARVWRAFARMLGYTDLDLPRPSRTSTRLAQGFARQAPWDARLRQFMTFDQLPAELVRR</sequence>
<name>A0A370B894_9ACTN</name>
<proteinExistence type="predicted"/>
<dbReference type="Proteomes" id="UP000253741">
    <property type="component" value="Unassembled WGS sequence"/>
</dbReference>
<dbReference type="AlphaFoldDB" id="A0A370B894"/>
<reference evidence="1 2" key="1">
    <citation type="submission" date="2018-07" db="EMBL/GenBank/DDBJ databases">
        <title>Streptomyces species from bats.</title>
        <authorList>
            <person name="Dunlap C."/>
        </authorList>
    </citation>
    <scope>NUCLEOTIDE SEQUENCE [LARGE SCALE GENOMIC DNA]</scope>
    <source>
        <strain evidence="1 2">AC230</strain>
    </source>
</reference>
<dbReference type="OrthoDB" id="4321441at2"/>
<dbReference type="EMBL" id="QQNA01000085">
    <property type="protein sequence ID" value="RDG37831.1"/>
    <property type="molecule type" value="Genomic_DNA"/>
</dbReference>
<gene>
    <name evidence="1" type="ORF">DVH02_12595</name>
</gene>
<comment type="caution">
    <text evidence="1">The sequence shown here is derived from an EMBL/GenBank/DDBJ whole genome shotgun (WGS) entry which is preliminary data.</text>
</comment>
<organism evidence="1 2">
    <name type="scientific">Streptomyces corynorhini</name>
    <dbReference type="NCBI Taxonomy" id="2282652"/>
    <lineage>
        <taxon>Bacteria</taxon>
        <taxon>Bacillati</taxon>
        <taxon>Actinomycetota</taxon>
        <taxon>Actinomycetes</taxon>
        <taxon>Kitasatosporales</taxon>
        <taxon>Streptomycetaceae</taxon>
        <taxon>Streptomyces</taxon>
    </lineage>
</organism>
<evidence type="ECO:0000313" key="2">
    <source>
        <dbReference type="Proteomes" id="UP000253741"/>
    </source>
</evidence>
<evidence type="ECO:0000313" key="1">
    <source>
        <dbReference type="EMBL" id="RDG37831.1"/>
    </source>
</evidence>